<evidence type="ECO:0000313" key="1">
    <source>
        <dbReference type="EMBL" id="JAD78167.1"/>
    </source>
</evidence>
<reference evidence="1" key="2">
    <citation type="journal article" date="2015" name="Data Brief">
        <title>Shoot transcriptome of the giant reed, Arundo donax.</title>
        <authorList>
            <person name="Barrero R.A."/>
            <person name="Guerrero F.D."/>
            <person name="Moolhuijzen P."/>
            <person name="Goolsby J.A."/>
            <person name="Tidwell J."/>
            <person name="Bellgard S.E."/>
            <person name="Bellgard M.I."/>
        </authorList>
    </citation>
    <scope>NUCLEOTIDE SEQUENCE</scope>
    <source>
        <tissue evidence="1">Shoot tissue taken approximately 20 cm above the soil surface</tissue>
    </source>
</reference>
<name>A0A0A9D358_ARUDO</name>
<sequence>MATEDCHRFSVDLLRRKFPGHDATIPRTSKQHLIIDSRRTNQPRRPLKTSFHPCLCVPCLVPIKTISLRLNTTPPYVTVCSH</sequence>
<protein>
    <submittedName>
        <fullName evidence="1">Uncharacterized protein</fullName>
    </submittedName>
</protein>
<dbReference type="AlphaFoldDB" id="A0A0A9D358"/>
<dbReference type="EMBL" id="GBRH01219728">
    <property type="protein sequence ID" value="JAD78167.1"/>
    <property type="molecule type" value="Transcribed_RNA"/>
</dbReference>
<organism evidence="1">
    <name type="scientific">Arundo donax</name>
    <name type="common">Giant reed</name>
    <name type="synonym">Donax arundinaceus</name>
    <dbReference type="NCBI Taxonomy" id="35708"/>
    <lineage>
        <taxon>Eukaryota</taxon>
        <taxon>Viridiplantae</taxon>
        <taxon>Streptophyta</taxon>
        <taxon>Embryophyta</taxon>
        <taxon>Tracheophyta</taxon>
        <taxon>Spermatophyta</taxon>
        <taxon>Magnoliopsida</taxon>
        <taxon>Liliopsida</taxon>
        <taxon>Poales</taxon>
        <taxon>Poaceae</taxon>
        <taxon>PACMAD clade</taxon>
        <taxon>Arundinoideae</taxon>
        <taxon>Arundineae</taxon>
        <taxon>Arundo</taxon>
    </lineage>
</organism>
<proteinExistence type="predicted"/>
<accession>A0A0A9D358</accession>
<reference evidence="1" key="1">
    <citation type="submission" date="2014-09" db="EMBL/GenBank/DDBJ databases">
        <authorList>
            <person name="Magalhaes I.L.F."/>
            <person name="Oliveira U."/>
            <person name="Santos F.R."/>
            <person name="Vidigal T.H.D.A."/>
            <person name="Brescovit A.D."/>
            <person name="Santos A.J."/>
        </authorList>
    </citation>
    <scope>NUCLEOTIDE SEQUENCE</scope>
    <source>
        <tissue evidence="1">Shoot tissue taken approximately 20 cm above the soil surface</tissue>
    </source>
</reference>